<dbReference type="PANTHER" id="PTHR43248:SF29">
    <property type="entry name" value="TRIPEPTIDYL AMINOPEPTIDASE"/>
    <property type="match status" value="1"/>
</dbReference>
<evidence type="ECO:0000259" key="6">
    <source>
        <dbReference type="Pfam" id="PF08386"/>
    </source>
</evidence>
<feature type="region of interest" description="Disordered" evidence="4">
    <location>
        <begin position="13"/>
        <end position="55"/>
    </location>
</feature>
<evidence type="ECO:0000313" key="8">
    <source>
        <dbReference type="Proteomes" id="UP000306985"/>
    </source>
</evidence>
<dbReference type="EMBL" id="SZZH01000001">
    <property type="protein sequence ID" value="TKV60285.1"/>
    <property type="molecule type" value="Genomic_DNA"/>
</dbReference>
<keyword evidence="8" id="KW-1185">Reference proteome</keyword>
<keyword evidence="3 7" id="KW-0378">Hydrolase</keyword>
<accession>A0A4V6CS55</accession>
<dbReference type="InterPro" id="IPR000073">
    <property type="entry name" value="AB_hydrolase_1"/>
</dbReference>
<dbReference type="OrthoDB" id="5166357at2"/>
<feature type="domain" description="Peptidase S33 tripeptidyl aminopeptidase-like C-terminal" evidence="6">
    <location>
        <begin position="417"/>
        <end position="516"/>
    </location>
</feature>
<dbReference type="Pfam" id="PF00561">
    <property type="entry name" value="Abhydrolase_1"/>
    <property type="match status" value="1"/>
</dbReference>
<feature type="domain" description="AB hydrolase-1" evidence="5">
    <location>
        <begin position="193"/>
        <end position="290"/>
    </location>
</feature>
<dbReference type="InterPro" id="IPR013595">
    <property type="entry name" value="Pept_S33_TAP-like_C"/>
</dbReference>
<dbReference type="Pfam" id="PF08386">
    <property type="entry name" value="Abhydrolase_4"/>
    <property type="match status" value="1"/>
</dbReference>
<dbReference type="AlphaFoldDB" id="A0A4V6CS55"/>
<reference evidence="7 8" key="1">
    <citation type="submission" date="2019-05" db="EMBL/GenBank/DDBJ databases">
        <title>Nakamurella sp. N5BH11, whole genome shotgun sequence.</title>
        <authorList>
            <person name="Tuo L."/>
        </authorList>
    </citation>
    <scope>NUCLEOTIDE SEQUENCE [LARGE SCALE GENOMIC DNA]</scope>
    <source>
        <strain evidence="7 8">N5BH11</strain>
    </source>
</reference>
<proteinExistence type="inferred from homology"/>
<gene>
    <name evidence="7" type="ORF">FDO65_00705</name>
</gene>
<sequence length="518" mass="50582">MAAVLLLSGCTLGPSQRPALATAGPGSLPPVSTDASSSVSSPPSGAGGAPRTADPVRWTACDTLPTSATADGVRYAVDCATVRPDGSGLLGDPIAVARARADGVPADAPTLVVVSGAPGQNPADAVVAVAAGLSPAVRDAFAVVTVDLAGTGPRGVRCLGSTAGQALLTMGGDPGSPGAAALLAEQSRELTFQCGDEIGPDLTAVNTTTAADQLDAVRDALGGGGLRLLGRGWGATLGAVYADRYPGSVAAMVLDGPADPRAGAVDRLTAVAATAESTFDAFAAACLARQDGCPLGDDPRARVSTLVTDLDTVAGPGSGRATGGSVLLDLVLSLGEPDDWPALADRVAAAGSSGVSAADPLLADLATRVGLVGADGSSVPTSGWTSSALVYGCNDTATRLTSEQLTAAATTARAGAPLFGAFTVGLLGWCGNWPAPDATLGAVRAAGAPPLLVLSSTGDPWAPADGVRALAGQLSSARVVTWQSARSGSYPASACVTGAVEAYLVSGTTPTADVLCPP</sequence>
<evidence type="ECO:0000256" key="4">
    <source>
        <dbReference type="SAM" id="MobiDB-lite"/>
    </source>
</evidence>
<evidence type="ECO:0000259" key="5">
    <source>
        <dbReference type="Pfam" id="PF00561"/>
    </source>
</evidence>
<evidence type="ECO:0000256" key="2">
    <source>
        <dbReference type="ARBA" id="ARBA00022729"/>
    </source>
</evidence>
<dbReference type="PANTHER" id="PTHR43248">
    <property type="entry name" value="2-SUCCINYL-6-HYDROXY-2,4-CYCLOHEXADIENE-1-CARBOXYLATE SYNTHASE"/>
    <property type="match status" value="1"/>
</dbReference>
<dbReference type="InterPro" id="IPR029058">
    <property type="entry name" value="AB_hydrolase_fold"/>
</dbReference>
<dbReference type="SUPFAM" id="SSF53474">
    <property type="entry name" value="alpha/beta-Hydrolases"/>
    <property type="match status" value="1"/>
</dbReference>
<comment type="similarity">
    <text evidence="1">Belongs to the peptidase S33 family.</text>
</comment>
<dbReference type="Gene3D" id="3.40.50.1820">
    <property type="entry name" value="alpha/beta hydrolase"/>
    <property type="match status" value="1"/>
</dbReference>
<evidence type="ECO:0000313" key="7">
    <source>
        <dbReference type="EMBL" id="TKV60285.1"/>
    </source>
</evidence>
<dbReference type="Proteomes" id="UP000306985">
    <property type="component" value="Unassembled WGS sequence"/>
</dbReference>
<keyword evidence="2" id="KW-0732">Signal</keyword>
<name>A0A4V6CS55_9ACTN</name>
<organism evidence="7 8">
    <name type="scientific">Nakamurella flava</name>
    <dbReference type="NCBI Taxonomy" id="2576308"/>
    <lineage>
        <taxon>Bacteria</taxon>
        <taxon>Bacillati</taxon>
        <taxon>Actinomycetota</taxon>
        <taxon>Actinomycetes</taxon>
        <taxon>Nakamurellales</taxon>
        <taxon>Nakamurellaceae</taxon>
        <taxon>Nakamurella</taxon>
    </lineage>
</organism>
<feature type="compositionally biased region" description="Low complexity" evidence="4">
    <location>
        <begin position="29"/>
        <end position="44"/>
    </location>
</feature>
<dbReference type="InterPro" id="IPR051601">
    <property type="entry name" value="Serine_prot/Carboxylest_S33"/>
</dbReference>
<comment type="caution">
    <text evidence="7">The sequence shown here is derived from an EMBL/GenBank/DDBJ whole genome shotgun (WGS) entry which is preliminary data.</text>
</comment>
<evidence type="ECO:0000256" key="1">
    <source>
        <dbReference type="ARBA" id="ARBA00010088"/>
    </source>
</evidence>
<evidence type="ECO:0000256" key="3">
    <source>
        <dbReference type="ARBA" id="ARBA00022801"/>
    </source>
</evidence>
<dbReference type="GO" id="GO:0016787">
    <property type="term" value="F:hydrolase activity"/>
    <property type="evidence" value="ECO:0007669"/>
    <property type="project" value="UniProtKB-KW"/>
</dbReference>
<protein>
    <submittedName>
        <fullName evidence="7">Alpha/beta hydrolase</fullName>
    </submittedName>
</protein>
<dbReference type="RefSeq" id="WP_137447588.1">
    <property type="nucleotide sequence ID" value="NZ_SZZH01000001.1"/>
</dbReference>